<dbReference type="Pfam" id="PF01327">
    <property type="entry name" value="Pep_deformylase"/>
    <property type="match status" value="1"/>
</dbReference>
<evidence type="ECO:0000256" key="1">
    <source>
        <dbReference type="ARBA" id="ARBA00010759"/>
    </source>
</evidence>
<sequence length="137" mass="15483">MERAIIKDPVFLAVISTAATKEDQVIAQDLLDTLTANQARCLGLAANMIGASKRVIAFFDDKTPVLMYNPIIIKTSGKRYESEEGCLSLTGVRKTLRYEKIKVQYEDVHWKRRIRSFQGLSAQIIQHEMDHCDGVII</sequence>
<reference evidence="2 3" key="1">
    <citation type="submission" date="2022-06" db="EMBL/GenBank/DDBJ databases">
        <title>Isolation of gut microbiota from human fecal samples.</title>
        <authorList>
            <person name="Pamer E.G."/>
            <person name="Barat B."/>
            <person name="Waligurski E."/>
            <person name="Medina S."/>
            <person name="Paddock L."/>
            <person name="Mostad J."/>
        </authorList>
    </citation>
    <scope>NUCLEOTIDE SEQUENCE [LARGE SCALE GENOMIC DNA]</scope>
    <source>
        <strain evidence="2 3">DFI.6.1</strain>
    </source>
</reference>
<dbReference type="PANTHER" id="PTHR10458:SF22">
    <property type="entry name" value="PEPTIDE DEFORMYLASE"/>
    <property type="match status" value="1"/>
</dbReference>
<dbReference type="EC" id="3.5.1.88" evidence="2"/>
<comment type="caution">
    <text evidence="2">The sequence shown here is derived from an EMBL/GenBank/DDBJ whole genome shotgun (WGS) entry which is preliminary data.</text>
</comment>
<dbReference type="RefSeq" id="WP_178200944.1">
    <property type="nucleotide sequence ID" value="NZ_CALVCM010000040.1"/>
</dbReference>
<dbReference type="EMBL" id="JANGCH010000008">
    <property type="protein sequence ID" value="MCQ5121950.1"/>
    <property type="molecule type" value="Genomic_DNA"/>
</dbReference>
<dbReference type="PRINTS" id="PR01576">
    <property type="entry name" value="PDEFORMYLASE"/>
</dbReference>
<accession>A0ABT1SLI1</accession>
<dbReference type="NCBIfam" id="NF006670">
    <property type="entry name" value="PRK09218.1"/>
    <property type="match status" value="1"/>
</dbReference>
<keyword evidence="2" id="KW-0378">Hydrolase</keyword>
<dbReference type="Gene3D" id="3.90.45.10">
    <property type="entry name" value="Peptide deformylase"/>
    <property type="match status" value="1"/>
</dbReference>
<dbReference type="SUPFAM" id="SSF56420">
    <property type="entry name" value="Peptide deformylase"/>
    <property type="match status" value="1"/>
</dbReference>
<comment type="similarity">
    <text evidence="1">Belongs to the polypeptide deformylase family.</text>
</comment>
<dbReference type="PIRSF" id="PIRSF004749">
    <property type="entry name" value="Pep_def"/>
    <property type="match status" value="1"/>
</dbReference>
<dbReference type="InterPro" id="IPR023635">
    <property type="entry name" value="Peptide_deformylase"/>
</dbReference>
<gene>
    <name evidence="2" type="ORF">NE663_06725</name>
</gene>
<dbReference type="GO" id="GO:0042586">
    <property type="term" value="F:peptide deformylase activity"/>
    <property type="evidence" value="ECO:0007669"/>
    <property type="project" value="UniProtKB-EC"/>
</dbReference>
<name>A0ABT1SLI1_9FIRM</name>
<protein>
    <submittedName>
        <fullName evidence="2">Peptide deformylase</fullName>
        <ecNumber evidence="2">3.5.1.88</ecNumber>
    </submittedName>
</protein>
<evidence type="ECO:0000313" key="2">
    <source>
        <dbReference type="EMBL" id="MCQ5121950.1"/>
    </source>
</evidence>
<organism evidence="2 3">
    <name type="scientific">Massilicoli timonensis</name>
    <dbReference type="NCBI Taxonomy" id="2015901"/>
    <lineage>
        <taxon>Bacteria</taxon>
        <taxon>Bacillati</taxon>
        <taxon>Bacillota</taxon>
        <taxon>Erysipelotrichia</taxon>
        <taxon>Erysipelotrichales</taxon>
        <taxon>Erysipelotrichaceae</taxon>
        <taxon>Massilicoli</taxon>
    </lineage>
</organism>
<evidence type="ECO:0000313" key="3">
    <source>
        <dbReference type="Proteomes" id="UP001524435"/>
    </source>
</evidence>
<dbReference type="InterPro" id="IPR036821">
    <property type="entry name" value="Peptide_deformylase_sf"/>
</dbReference>
<keyword evidence="3" id="KW-1185">Reference proteome</keyword>
<dbReference type="PANTHER" id="PTHR10458">
    <property type="entry name" value="PEPTIDE DEFORMYLASE"/>
    <property type="match status" value="1"/>
</dbReference>
<proteinExistence type="inferred from homology"/>
<dbReference type="CDD" id="cd00487">
    <property type="entry name" value="Pep_deformylase"/>
    <property type="match status" value="1"/>
</dbReference>
<dbReference type="Proteomes" id="UP001524435">
    <property type="component" value="Unassembled WGS sequence"/>
</dbReference>